<dbReference type="Gene3D" id="3.40.50.10140">
    <property type="entry name" value="Toll/interleukin-1 receptor homology (TIR) domain"/>
    <property type="match status" value="1"/>
</dbReference>
<dbReference type="Pfam" id="PF13676">
    <property type="entry name" value="TIR_2"/>
    <property type="match status" value="1"/>
</dbReference>
<dbReference type="RefSeq" id="WP_112230188.1">
    <property type="nucleotide sequence ID" value="NZ_QLTT01000010.1"/>
</dbReference>
<evidence type="ECO:0000313" key="2">
    <source>
        <dbReference type="EMBL" id="RAS61123.1"/>
    </source>
</evidence>
<keyword evidence="3" id="KW-1185">Reference proteome</keyword>
<gene>
    <name evidence="2" type="ORF">C8D87_11071</name>
</gene>
<dbReference type="InterPro" id="IPR035897">
    <property type="entry name" value="Toll_tir_struct_dom_sf"/>
</dbReference>
<name>A0ABX9DZ52_9PSEU</name>
<evidence type="ECO:0000313" key="3">
    <source>
        <dbReference type="Proteomes" id="UP000248714"/>
    </source>
</evidence>
<feature type="domain" description="TIR" evidence="1">
    <location>
        <begin position="3"/>
        <end position="91"/>
    </location>
</feature>
<protein>
    <submittedName>
        <fullName evidence="2">TIR domain-containing protein</fullName>
    </submittedName>
</protein>
<accession>A0ABX9DZ52</accession>
<dbReference type="Proteomes" id="UP000248714">
    <property type="component" value="Unassembled WGS sequence"/>
</dbReference>
<dbReference type="InterPro" id="IPR000157">
    <property type="entry name" value="TIR_dom"/>
</dbReference>
<dbReference type="EMBL" id="QLTT01000010">
    <property type="protein sequence ID" value="RAS61123.1"/>
    <property type="molecule type" value="Genomic_DNA"/>
</dbReference>
<comment type="caution">
    <text evidence="2">The sequence shown here is derived from an EMBL/GenBank/DDBJ whole genome shotgun (WGS) entry which is preliminary data.</text>
</comment>
<proteinExistence type="predicted"/>
<evidence type="ECO:0000259" key="1">
    <source>
        <dbReference type="Pfam" id="PF13676"/>
    </source>
</evidence>
<reference evidence="2 3" key="1">
    <citation type="submission" date="2018-06" db="EMBL/GenBank/DDBJ databases">
        <title>Genomic Encyclopedia of Type Strains, Phase IV (KMG-IV): sequencing the most valuable type-strain genomes for metagenomic binning, comparative biology and taxonomic classification.</title>
        <authorList>
            <person name="Goeker M."/>
        </authorList>
    </citation>
    <scope>NUCLEOTIDE SEQUENCE [LARGE SCALE GENOMIC DNA]</scope>
    <source>
        <strain evidence="2 3">DSM 45479</strain>
    </source>
</reference>
<organism evidence="2 3">
    <name type="scientific">Lentzea atacamensis</name>
    <dbReference type="NCBI Taxonomy" id="531938"/>
    <lineage>
        <taxon>Bacteria</taxon>
        <taxon>Bacillati</taxon>
        <taxon>Actinomycetota</taxon>
        <taxon>Actinomycetes</taxon>
        <taxon>Pseudonocardiales</taxon>
        <taxon>Pseudonocardiaceae</taxon>
        <taxon>Lentzea</taxon>
    </lineage>
</organism>
<sequence length="528" mass="58014">MAIFVSYSCSDGRPAAAAVVDVLREHTFDVLWDADLSAIHPMSIQAWMETAVRDRIVVVIVSPAYLKALLSNDFVERRGVRYELGLIRQKLYHHDSANGCGVVVVVPPGIEMNSLPAVLQQLVAHSFDPGTRSGEEELVRSLRALEGQNGDAPSAVTEGEGVRHTRTILSALQALPPFSDHAHALAQELAERGTGDFELVWAFESVVAVAKAHGDVRLVRRLSELCLRTLSSMPPLKGKGELEAKVLIAGQSWHLLRERRFSLAVSVAEDGTLIAEKCRDLKTVARGKRAQARVALHIAAAGRGQDRAHYLAKCEHLLMVAKTLFRSIGGPASEELGVCASLHAEMQLLRYDETGERDLLDAAVRRAQEAEKLLTPGTEPYHWVTVLQARLCLADKRYDEGKKLATAVIATADFPEVVARARQVRADLMLATRKRAAAVRDLIAAEESFRRLGCDYAADMCWWTIAKYDASQVTDVPLTAADLGQLEALAPDPGDRRRAVLEHESTAPRRLGRSAPDWARLVDRVQHE</sequence>